<dbReference type="PANTHER" id="PTHR22674">
    <property type="entry name" value="NTPASE, KAP FAMILY P-LOOP DOMAIN-CONTAINING 1"/>
    <property type="match status" value="1"/>
</dbReference>
<dbReference type="SUPFAM" id="SSF52949">
    <property type="entry name" value="Macro domain-like"/>
    <property type="match status" value="1"/>
</dbReference>
<protein>
    <submittedName>
        <fullName evidence="5">KAP family P-loop domain-containing protein</fullName>
    </submittedName>
</protein>
<keyword evidence="3" id="KW-0812">Transmembrane</keyword>
<evidence type="ECO:0000256" key="2">
    <source>
        <dbReference type="SAM" id="MobiDB-lite"/>
    </source>
</evidence>
<evidence type="ECO:0000313" key="5">
    <source>
        <dbReference type="EMBL" id="SDP01019.1"/>
    </source>
</evidence>
<name>A0A1H0P8N1_9ACTN</name>
<dbReference type="RefSeq" id="WP_093787466.1">
    <property type="nucleotide sequence ID" value="NZ_FNIE01000015.1"/>
</dbReference>
<keyword evidence="3" id="KW-1133">Transmembrane helix</keyword>
<gene>
    <name evidence="5" type="ORF">SAMN05216259_11597</name>
</gene>
<dbReference type="Proteomes" id="UP000199341">
    <property type="component" value="Unassembled WGS sequence"/>
</dbReference>
<organism evidence="5 6">
    <name type="scientific">Actinacidiphila guanduensis</name>
    <dbReference type="NCBI Taxonomy" id="310781"/>
    <lineage>
        <taxon>Bacteria</taxon>
        <taxon>Bacillati</taxon>
        <taxon>Actinomycetota</taxon>
        <taxon>Actinomycetes</taxon>
        <taxon>Kitasatosporales</taxon>
        <taxon>Streptomycetaceae</taxon>
        <taxon>Actinacidiphila</taxon>
    </lineage>
</organism>
<dbReference type="OrthoDB" id="88903at2"/>
<accession>A0A1H0P8N1</accession>
<keyword evidence="3" id="KW-0472">Membrane</keyword>
<evidence type="ECO:0000256" key="3">
    <source>
        <dbReference type="SAM" id="Phobius"/>
    </source>
</evidence>
<feature type="domain" description="KAP NTPase" evidence="4">
    <location>
        <begin position="603"/>
        <end position="792"/>
    </location>
</feature>
<feature type="coiled-coil region" evidence="1">
    <location>
        <begin position="481"/>
        <end position="527"/>
    </location>
</feature>
<keyword evidence="6" id="KW-1185">Reference proteome</keyword>
<reference evidence="5 6" key="1">
    <citation type="submission" date="2016-10" db="EMBL/GenBank/DDBJ databases">
        <authorList>
            <person name="de Groot N.N."/>
        </authorList>
    </citation>
    <scope>NUCLEOTIDE SEQUENCE [LARGE SCALE GENOMIC DNA]</scope>
    <source>
        <strain evidence="5 6">CGMCC 4.2022</strain>
    </source>
</reference>
<dbReference type="Gene3D" id="3.40.220.10">
    <property type="entry name" value="Leucine Aminopeptidase, subunit E, domain 1"/>
    <property type="match status" value="1"/>
</dbReference>
<feature type="transmembrane region" description="Helical" evidence="3">
    <location>
        <begin position="455"/>
        <end position="475"/>
    </location>
</feature>
<dbReference type="InterPro" id="IPR011646">
    <property type="entry name" value="KAP_P-loop"/>
</dbReference>
<dbReference type="EMBL" id="FNIE01000015">
    <property type="protein sequence ID" value="SDP01019.1"/>
    <property type="molecule type" value="Genomic_DNA"/>
</dbReference>
<sequence length="935" mass="99891">MTESRDFGAGGHSGLPGRMSVAVTGEPWLLDIDAIVVSVGESFGLLAATVADHFPEAPFRSVPLSEVVPTRPGTVRLTESGGQAPAGPWLAVLATPHEAGTGALTIGSITSAAESAIATAAEAGAHAVGLPLFATGALGLDRKLVAAVEVPAALAAARRHGTHVVFFGYSESDASAVEAAAAGELPAPDSQRLDGRRVPPADLLGGVSADWVDPNGGIPLNRDRLGLAPYVSMVAAVVSDRGTPTPLSVGIFGEWGSGKSYFMAMLRSRIAELAASGHPGYCTEIAQIGFNAWHYADTNIWASLGDEIFRQLAGPEASPEDQRRDLRDRLAVRLDQRRELDALTRQARVTVAHLQEAVDAAGADRDVGIRELVRSLAESPQFAERVGAVWRRLGVKDDVDQARILADQLHGTVSDAQALRGLTRERHGRAALGVAVLALLAMITAMAFAPASPEVLVSGGGVFVTCTAFGLAAVARARSGLRALRGLAEDLRADLHRIRRADTKSAVARALDDLRQAEADQRVAEAQLNDAVSHIGALGRQLTELSPGRRLYSFLSARAGGDSYKGNLGLISVLRKDLEQLVALMRDWRAHPEQAEPSYRPIDRIVLYIDDLDRCSPRQVVEVLQAVHLLLALDLFVVVLGVDPRWLVRALASHYVGMLDTQDGDPADRSRVLPEDYLEKIINIPLLLPGLPAGSLRPLLSSLAAPAEAAEPIAPVNNASADSARGVEDASTYTALTVETGSEADLPRGPRPAAPSLRPLTKPELDLLASLNPLIGTPRKAKRLLNLYRMLRSTRDLSGASRFLGEDGEPGDYQAVVLLLGLITAQPRLLQQMLDTPPDPVHDIAGGLMSRPPETPWPDFVADLEVRGQGNRVVGSLQPESVPKWSRVHSTLLRLSPEVTLPDLAALQLWVPRIRRFSYVLGWAEGPHRDEDRRA</sequence>
<evidence type="ECO:0000256" key="1">
    <source>
        <dbReference type="SAM" id="Coils"/>
    </source>
</evidence>
<dbReference type="STRING" id="310781.SAMN05216259_11597"/>
<feature type="domain" description="KAP NTPase" evidence="4">
    <location>
        <begin position="228"/>
        <end position="311"/>
    </location>
</feature>
<feature type="transmembrane region" description="Helical" evidence="3">
    <location>
        <begin position="430"/>
        <end position="449"/>
    </location>
</feature>
<dbReference type="AlphaFoldDB" id="A0A1H0P8N1"/>
<dbReference type="PANTHER" id="PTHR22674:SF6">
    <property type="entry name" value="NTPASE KAP FAMILY P-LOOP DOMAIN-CONTAINING PROTEIN 1"/>
    <property type="match status" value="1"/>
</dbReference>
<evidence type="ECO:0000259" key="4">
    <source>
        <dbReference type="Pfam" id="PF07693"/>
    </source>
</evidence>
<evidence type="ECO:0000313" key="6">
    <source>
        <dbReference type="Proteomes" id="UP000199341"/>
    </source>
</evidence>
<dbReference type="InterPro" id="IPR043472">
    <property type="entry name" value="Macro_dom-like"/>
</dbReference>
<dbReference type="Pfam" id="PF07693">
    <property type="entry name" value="KAP_NTPase"/>
    <property type="match status" value="2"/>
</dbReference>
<feature type="region of interest" description="Disordered" evidence="2">
    <location>
        <begin position="740"/>
        <end position="759"/>
    </location>
</feature>
<keyword evidence="1" id="KW-0175">Coiled coil</keyword>
<proteinExistence type="predicted"/>
<dbReference type="InterPro" id="IPR052754">
    <property type="entry name" value="NTPase_KAP_P-loop"/>
</dbReference>